<gene>
    <name evidence="1" type="ORF">GCM10023336_42400</name>
</gene>
<reference evidence="2" key="1">
    <citation type="journal article" date="2019" name="Int. J. Syst. Evol. Microbiol.">
        <title>The Global Catalogue of Microorganisms (GCM) 10K type strain sequencing project: providing services to taxonomists for standard genome sequencing and annotation.</title>
        <authorList>
            <consortium name="The Broad Institute Genomics Platform"/>
            <consortium name="The Broad Institute Genome Sequencing Center for Infectious Disease"/>
            <person name="Wu L."/>
            <person name="Ma J."/>
        </authorList>
    </citation>
    <scope>NUCLEOTIDE SEQUENCE [LARGE SCALE GENOMIC DNA]</scope>
    <source>
        <strain evidence="2">JCM 18410</strain>
    </source>
</reference>
<dbReference type="RefSeq" id="WP_345669775.1">
    <property type="nucleotide sequence ID" value="NZ_BAABKC010000059.1"/>
</dbReference>
<evidence type="ECO:0000313" key="2">
    <source>
        <dbReference type="Proteomes" id="UP001500124"/>
    </source>
</evidence>
<evidence type="ECO:0000313" key="1">
    <source>
        <dbReference type="EMBL" id="GAA5063266.1"/>
    </source>
</evidence>
<comment type="caution">
    <text evidence="1">The sequence shown here is derived from an EMBL/GenBank/DDBJ whole genome shotgun (WGS) entry which is preliminary data.</text>
</comment>
<accession>A0ABP9KUJ0</accession>
<protein>
    <submittedName>
        <fullName evidence="1">Uncharacterized protein</fullName>
    </submittedName>
</protein>
<keyword evidence="2" id="KW-1185">Reference proteome</keyword>
<organism evidence="1 2">
    <name type="scientific">Streptomyces similanensis</name>
    <dbReference type="NCBI Taxonomy" id="1274988"/>
    <lineage>
        <taxon>Bacteria</taxon>
        <taxon>Bacillati</taxon>
        <taxon>Actinomycetota</taxon>
        <taxon>Actinomycetes</taxon>
        <taxon>Kitasatosporales</taxon>
        <taxon>Streptomycetaceae</taxon>
        <taxon>Streptomyces</taxon>
    </lineage>
</organism>
<dbReference type="Proteomes" id="UP001500124">
    <property type="component" value="Unassembled WGS sequence"/>
</dbReference>
<name>A0ABP9KUJ0_9ACTN</name>
<sequence length="43" mass="4894">MNVTVRGSRKDGERIQVLIGTTTKTFNRYNYSDEVSLSLPAKF</sequence>
<proteinExistence type="predicted"/>
<dbReference type="EMBL" id="BAABKC010000059">
    <property type="protein sequence ID" value="GAA5063266.1"/>
    <property type="molecule type" value="Genomic_DNA"/>
</dbReference>